<reference evidence="4" key="1">
    <citation type="submission" date="2010-07" db="EMBL/GenBank/DDBJ databases">
        <title>The genome sequence of Gaeumannomyces graminis var. tritici strain R3-111a-1.</title>
        <authorList>
            <consortium name="The Broad Institute Genome Sequencing Platform"/>
            <person name="Ma L.-J."/>
            <person name="Dead R."/>
            <person name="Young S."/>
            <person name="Zeng Q."/>
            <person name="Koehrsen M."/>
            <person name="Alvarado L."/>
            <person name="Berlin A."/>
            <person name="Chapman S.B."/>
            <person name="Chen Z."/>
            <person name="Freedman E."/>
            <person name="Gellesch M."/>
            <person name="Goldberg J."/>
            <person name="Griggs A."/>
            <person name="Gujja S."/>
            <person name="Heilman E.R."/>
            <person name="Heiman D."/>
            <person name="Hepburn T."/>
            <person name="Howarth C."/>
            <person name="Jen D."/>
            <person name="Larson L."/>
            <person name="Mehta T."/>
            <person name="Neiman D."/>
            <person name="Pearson M."/>
            <person name="Roberts A."/>
            <person name="Saif S."/>
            <person name="Shea T."/>
            <person name="Shenoy N."/>
            <person name="Sisk P."/>
            <person name="Stolte C."/>
            <person name="Sykes S."/>
            <person name="Walk T."/>
            <person name="White J."/>
            <person name="Yandava C."/>
            <person name="Haas B."/>
            <person name="Nusbaum C."/>
            <person name="Birren B."/>
        </authorList>
    </citation>
    <scope>NUCLEOTIDE SEQUENCE [LARGE SCALE GENOMIC DNA]</scope>
    <source>
        <strain evidence="4">R3-111a-1</strain>
    </source>
</reference>
<proteinExistence type="predicted"/>
<reference evidence="3" key="5">
    <citation type="submission" date="2018-04" db="UniProtKB">
        <authorList>
            <consortium name="EnsemblFungi"/>
        </authorList>
    </citation>
    <scope>IDENTIFICATION</scope>
    <source>
        <strain evidence="3">R3-111a-1</strain>
    </source>
</reference>
<evidence type="ECO:0000256" key="1">
    <source>
        <dbReference type="SAM" id="Phobius"/>
    </source>
</evidence>
<protein>
    <submittedName>
        <fullName evidence="2 3">Uncharacterized protein</fullName>
    </submittedName>
</protein>
<dbReference type="Proteomes" id="UP000006039">
    <property type="component" value="Unassembled WGS sequence"/>
</dbReference>
<reference evidence="2" key="3">
    <citation type="submission" date="2010-09" db="EMBL/GenBank/DDBJ databases">
        <title>Annotation of Gaeumannomyces graminis var. tritici R3-111a-1.</title>
        <authorList>
            <consortium name="The Broad Institute Genome Sequencing Platform"/>
            <person name="Ma L.-J."/>
            <person name="Dead R."/>
            <person name="Young S.K."/>
            <person name="Zeng Q."/>
            <person name="Gargeya S."/>
            <person name="Fitzgerald M."/>
            <person name="Haas B."/>
            <person name="Abouelleil A."/>
            <person name="Alvarado L."/>
            <person name="Arachchi H.M."/>
            <person name="Berlin A."/>
            <person name="Brown A."/>
            <person name="Chapman S.B."/>
            <person name="Chen Z."/>
            <person name="Dunbar C."/>
            <person name="Freedman E."/>
            <person name="Gearin G."/>
            <person name="Gellesch M."/>
            <person name="Goldberg J."/>
            <person name="Griggs A."/>
            <person name="Gujja S."/>
            <person name="Heiman D."/>
            <person name="Howarth C."/>
            <person name="Larson L."/>
            <person name="Lui A."/>
            <person name="MacDonald P.J.P."/>
            <person name="Mehta T."/>
            <person name="Montmayeur A."/>
            <person name="Murphy C."/>
            <person name="Neiman D."/>
            <person name="Pearson M."/>
            <person name="Priest M."/>
            <person name="Roberts A."/>
            <person name="Saif S."/>
            <person name="Shea T."/>
            <person name="Shenoy N."/>
            <person name="Sisk P."/>
            <person name="Stolte C."/>
            <person name="Sykes S."/>
            <person name="Yandava C."/>
            <person name="Wortman J."/>
            <person name="Nusbaum C."/>
            <person name="Birren B."/>
        </authorList>
    </citation>
    <scope>NUCLEOTIDE SEQUENCE</scope>
    <source>
        <strain evidence="2">R3-111a-1</strain>
    </source>
</reference>
<keyword evidence="1" id="KW-0472">Membrane</keyword>
<dbReference type="VEuPathDB" id="FungiDB:GGTG_04810"/>
<reference evidence="2" key="2">
    <citation type="submission" date="2010-07" db="EMBL/GenBank/DDBJ databases">
        <authorList>
            <consortium name="The Broad Institute Genome Sequencing Platform"/>
            <consortium name="Broad Institute Genome Sequencing Center for Infectious Disease"/>
            <person name="Ma L.-J."/>
            <person name="Dead R."/>
            <person name="Young S."/>
            <person name="Zeng Q."/>
            <person name="Koehrsen M."/>
            <person name="Alvarado L."/>
            <person name="Berlin A."/>
            <person name="Chapman S.B."/>
            <person name="Chen Z."/>
            <person name="Freedman E."/>
            <person name="Gellesch M."/>
            <person name="Goldberg J."/>
            <person name="Griggs A."/>
            <person name="Gujja S."/>
            <person name="Heilman E.R."/>
            <person name="Heiman D."/>
            <person name="Hepburn T."/>
            <person name="Howarth C."/>
            <person name="Jen D."/>
            <person name="Larson L."/>
            <person name="Mehta T."/>
            <person name="Neiman D."/>
            <person name="Pearson M."/>
            <person name="Roberts A."/>
            <person name="Saif S."/>
            <person name="Shea T."/>
            <person name="Shenoy N."/>
            <person name="Sisk P."/>
            <person name="Stolte C."/>
            <person name="Sykes S."/>
            <person name="Walk T."/>
            <person name="White J."/>
            <person name="Yandava C."/>
            <person name="Haas B."/>
            <person name="Nusbaum C."/>
            <person name="Birren B."/>
        </authorList>
    </citation>
    <scope>NUCLEOTIDE SEQUENCE</scope>
    <source>
        <strain evidence="2">R3-111a-1</strain>
    </source>
</reference>
<gene>
    <name evidence="3" type="primary">20345268</name>
    <name evidence="2" type="ORF">GGTG_04810</name>
</gene>
<dbReference type="AlphaFoldDB" id="J3NU55"/>
<dbReference type="GeneID" id="20345268"/>
<accession>J3NU55</accession>
<feature type="transmembrane region" description="Helical" evidence="1">
    <location>
        <begin position="20"/>
        <end position="48"/>
    </location>
</feature>
<dbReference type="EnsemblFungi" id="EJT79726">
    <property type="protein sequence ID" value="EJT79726"/>
    <property type="gene ID" value="GGTG_04810"/>
</dbReference>
<keyword evidence="4" id="KW-1185">Reference proteome</keyword>
<keyword evidence="1" id="KW-0812">Transmembrane</keyword>
<sequence length="88" mass="10380">MPLNNGLPVKTFKFTFKSLLTTFIAGLNFFSKTTFTFTACFGASPLLLLRRKRLKRMQIFAFYLKICLIISLNTFLKRKYKRFLLKKL</sequence>
<reference evidence="3" key="4">
    <citation type="journal article" date="2015" name="G3 (Bethesda)">
        <title>Genome sequences of three phytopathogenic species of the Magnaporthaceae family of fungi.</title>
        <authorList>
            <person name="Okagaki L.H."/>
            <person name="Nunes C.C."/>
            <person name="Sailsbery J."/>
            <person name="Clay B."/>
            <person name="Brown D."/>
            <person name="John T."/>
            <person name="Oh Y."/>
            <person name="Young N."/>
            <person name="Fitzgerald M."/>
            <person name="Haas B.J."/>
            <person name="Zeng Q."/>
            <person name="Young S."/>
            <person name="Adiconis X."/>
            <person name="Fan L."/>
            <person name="Levin J.Z."/>
            <person name="Mitchell T.K."/>
            <person name="Okubara P.A."/>
            <person name="Farman M.L."/>
            <person name="Kohn L.M."/>
            <person name="Birren B."/>
            <person name="Ma L.-J."/>
            <person name="Dean R.A."/>
        </authorList>
    </citation>
    <scope>NUCLEOTIDE SEQUENCE</scope>
    <source>
        <strain evidence="3">R3-111a-1</strain>
    </source>
</reference>
<dbReference type="RefSeq" id="XP_009220871.1">
    <property type="nucleotide sequence ID" value="XM_009222607.1"/>
</dbReference>
<evidence type="ECO:0000313" key="3">
    <source>
        <dbReference type="EnsemblFungi" id="EJT79726"/>
    </source>
</evidence>
<feature type="transmembrane region" description="Helical" evidence="1">
    <location>
        <begin position="60"/>
        <end position="76"/>
    </location>
</feature>
<dbReference type="HOGENOM" id="CLU_2469207_0_0_1"/>
<organism evidence="2">
    <name type="scientific">Gaeumannomyces tritici (strain R3-111a-1)</name>
    <name type="common">Wheat and barley take-all root rot fungus</name>
    <name type="synonym">Gaeumannomyces graminis var. tritici</name>
    <dbReference type="NCBI Taxonomy" id="644352"/>
    <lineage>
        <taxon>Eukaryota</taxon>
        <taxon>Fungi</taxon>
        <taxon>Dikarya</taxon>
        <taxon>Ascomycota</taxon>
        <taxon>Pezizomycotina</taxon>
        <taxon>Sordariomycetes</taxon>
        <taxon>Sordariomycetidae</taxon>
        <taxon>Magnaporthales</taxon>
        <taxon>Magnaporthaceae</taxon>
        <taxon>Gaeumannomyces</taxon>
    </lineage>
</organism>
<name>J3NU55_GAET3</name>
<dbReference type="EMBL" id="GL385396">
    <property type="protein sequence ID" value="EJT79726.1"/>
    <property type="molecule type" value="Genomic_DNA"/>
</dbReference>
<evidence type="ECO:0000313" key="4">
    <source>
        <dbReference type="Proteomes" id="UP000006039"/>
    </source>
</evidence>
<keyword evidence="1" id="KW-1133">Transmembrane helix</keyword>
<evidence type="ECO:0000313" key="2">
    <source>
        <dbReference type="EMBL" id="EJT79726.1"/>
    </source>
</evidence>